<dbReference type="InterPro" id="IPR006379">
    <property type="entry name" value="HAD-SF_hydro_IIB"/>
</dbReference>
<keyword evidence="2" id="KW-1185">Reference proteome</keyword>
<dbReference type="Pfam" id="PF08282">
    <property type="entry name" value="Hydrolase_3"/>
    <property type="match status" value="1"/>
</dbReference>
<dbReference type="Gene3D" id="3.40.50.1000">
    <property type="entry name" value="HAD superfamily/HAD-like"/>
    <property type="match status" value="1"/>
</dbReference>
<proteinExistence type="predicted"/>
<dbReference type="Proteomes" id="UP000183700">
    <property type="component" value="Unassembled WGS sequence"/>
</dbReference>
<organism evidence="1 2">
    <name type="scientific">Enterococcus devriesei</name>
    <dbReference type="NCBI Taxonomy" id="319970"/>
    <lineage>
        <taxon>Bacteria</taxon>
        <taxon>Bacillati</taxon>
        <taxon>Bacillota</taxon>
        <taxon>Bacilli</taxon>
        <taxon>Lactobacillales</taxon>
        <taxon>Enterococcaceae</taxon>
        <taxon>Enterococcus</taxon>
    </lineage>
</organism>
<dbReference type="InterPro" id="IPR000150">
    <property type="entry name" value="Cof"/>
</dbReference>
<dbReference type="GO" id="GO:0000287">
    <property type="term" value="F:magnesium ion binding"/>
    <property type="evidence" value="ECO:0007669"/>
    <property type="project" value="TreeGrafter"/>
</dbReference>
<dbReference type="NCBIfam" id="TIGR01484">
    <property type="entry name" value="HAD-SF-IIB"/>
    <property type="match status" value="1"/>
</dbReference>
<dbReference type="PANTHER" id="PTHR10000">
    <property type="entry name" value="PHOSPHOSERINE PHOSPHATASE"/>
    <property type="match status" value="1"/>
</dbReference>
<sequence>MRLIEFSFILGLTAMEPNSKVRSVGMKNFRVAFFDIDGTLVDNQLPHTLPFGERIPASAKLALRKLKENQIEPVIASGRNHQTLAALAEELGVDSIISSNGNCVHYQGKIIHQNSIPNDLLKKLIAHLEQEEIAYLIETADLIYSYEDEQQNEKHPSKKALLQQSDPLPENVLQLIVGWNERTDFKLGIDSPLIAEKVAPVAANIHLKTGTKAEGIHKICAEMAITADQALAFGDEENDFTMFDAVGFPVAMGNAAPALKEKAAHVTAPVSDDGIWKACVELGLIAE</sequence>
<name>A0A1L8STB5_9ENTE</name>
<dbReference type="InterPro" id="IPR023214">
    <property type="entry name" value="HAD_sf"/>
</dbReference>
<dbReference type="InterPro" id="IPR036412">
    <property type="entry name" value="HAD-like_sf"/>
</dbReference>
<dbReference type="SFLD" id="SFLDS00003">
    <property type="entry name" value="Haloacid_Dehalogenase"/>
    <property type="match status" value="1"/>
</dbReference>
<evidence type="ECO:0000313" key="1">
    <source>
        <dbReference type="EMBL" id="OJG35074.1"/>
    </source>
</evidence>
<dbReference type="SFLD" id="SFLDG01140">
    <property type="entry name" value="C2.B:_Phosphomannomutase_and_P"/>
    <property type="match status" value="1"/>
</dbReference>
<evidence type="ECO:0000313" key="2">
    <source>
        <dbReference type="Proteomes" id="UP000183700"/>
    </source>
</evidence>
<comment type="caution">
    <text evidence="1">The sequence shown here is derived from an EMBL/GenBank/DDBJ whole genome shotgun (WGS) entry which is preliminary data.</text>
</comment>
<dbReference type="GO" id="GO:0005829">
    <property type="term" value="C:cytosol"/>
    <property type="evidence" value="ECO:0007669"/>
    <property type="project" value="TreeGrafter"/>
</dbReference>
<reference evidence="1 2" key="1">
    <citation type="submission" date="2014-12" db="EMBL/GenBank/DDBJ databases">
        <title>Draft genome sequences of 29 type strains of Enterococci.</title>
        <authorList>
            <person name="Zhong Z."/>
            <person name="Sun Z."/>
            <person name="Liu W."/>
            <person name="Zhang W."/>
            <person name="Zhang H."/>
        </authorList>
    </citation>
    <scope>NUCLEOTIDE SEQUENCE [LARGE SCALE GENOMIC DNA]</scope>
    <source>
        <strain evidence="1 2">DSM 22802</strain>
    </source>
</reference>
<dbReference type="NCBIfam" id="TIGR00099">
    <property type="entry name" value="Cof-subfamily"/>
    <property type="match status" value="1"/>
</dbReference>
<dbReference type="SUPFAM" id="SSF56784">
    <property type="entry name" value="HAD-like"/>
    <property type="match status" value="1"/>
</dbReference>
<gene>
    <name evidence="1" type="ORF">RV00_GL003093</name>
</gene>
<dbReference type="Gene3D" id="3.30.1240.10">
    <property type="match status" value="1"/>
</dbReference>
<keyword evidence="1" id="KW-0378">Hydrolase</keyword>
<dbReference type="STRING" id="319970.RV00_GL003093"/>
<dbReference type="AlphaFoldDB" id="A0A1L8STB5"/>
<dbReference type="GO" id="GO:0016791">
    <property type="term" value="F:phosphatase activity"/>
    <property type="evidence" value="ECO:0007669"/>
    <property type="project" value="UniProtKB-ARBA"/>
</dbReference>
<dbReference type="PANTHER" id="PTHR10000:SF25">
    <property type="entry name" value="PHOSPHATASE YKRA-RELATED"/>
    <property type="match status" value="1"/>
</dbReference>
<protein>
    <submittedName>
        <fullName evidence="1">Cof-like hydrolase</fullName>
    </submittedName>
</protein>
<accession>A0A1L8STB5</accession>
<dbReference type="EMBL" id="JXKM01000009">
    <property type="protein sequence ID" value="OJG35074.1"/>
    <property type="molecule type" value="Genomic_DNA"/>
</dbReference>